<keyword evidence="8 10" id="KW-0694">RNA-binding</keyword>
<keyword evidence="6 10" id="KW-0378">Hydrolase</keyword>
<evidence type="ECO:0000256" key="5">
    <source>
        <dbReference type="ARBA" id="ARBA00022741"/>
    </source>
</evidence>
<evidence type="ECO:0000313" key="14">
    <source>
        <dbReference type="EMBL" id="WWP22848.1"/>
    </source>
</evidence>
<feature type="binding site" evidence="10">
    <location>
        <begin position="170"/>
        <end position="173"/>
    </location>
    <ligand>
        <name>GTP</name>
        <dbReference type="ChEBI" id="CHEBI:37565"/>
    </ligand>
</feature>
<keyword evidence="4 10" id="KW-0699">rRNA-binding</keyword>
<proteinExistence type="inferred from homology"/>
<feature type="binding site" evidence="10">
    <location>
        <position position="309"/>
    </location>
    <ligand>
        <name>Zn(2+)</name>
        <dbReference type="ChEBI" id="CHEBI:29105"/>
    </ligand>
</feature>
<dbReference type="GO" id="GO:0019843">
    <property type="term" value="F:rRNA binding"/>
    <property type="evidence" value="ECO:0007669"/>
    <property type="project" value="UniProtKB-KW"/>
</dbReference>
<feature type="region of interest" description="Disordered" evidence="11">
    <location>
        <begin position="345"/>
        <end position="381"/>
    </location>
</feature>
<evidence type="ECO:0000256" key="1">
    <source>
        <dbReference type="ARBA" id="ARBA00022490"/>
    </source>
</evidence>
<keyword evidence="3 10" id="KW-0479">Metal-binding</keyword>
<dbReference type="InterPro" id="IPR027417">
    <property type="entry name" value="P-loop_NTPase"/>
</dbReference>
<dbReference type="InterPro" id="IPR010914">
    <property type="entry name" value="RsgA_GTPase_dom"/>
</dbReference>
<evidence type="ECO:0000259" key="12">
    <source>
        <dbReference type="PROSITE" id="PS50936"/>
    </source>
</evidence>
<dbReference type="Proteomes" id="UP001364764">
    <property type="component" value="Chromosome"/>
</dbReference>
<dbReference type="Gene3D" id="1.10.40.50">
    <property type="entry name" value="Probable gtpase engc, domain 3"/>
    <property type="match status" value="1"/>
</dbReference>
<dbReference type="PROSITE" id="PS51721">
    <property type="entry name" value="G_CP"/>
    <property type="match status" value="1"/>
</dbReference>
<keyword evidence="5 10" id="KW-0547">Nucleotide-binding</keyword>
<dbReference type="NCBIfam" id="TIGR00157">
    <property type="entry name" value="ribosome small subunit-dependent GTPase A"/>
    <property type="match status" value="1"/>
</dbReference>
<dbReference type="AlphaFoldDB" id="A0ABD8AZ39"/>
<comment type="similarity">
    <text evidence="10">Belongs to the TRAFAC class YlqF/YawG GTPase family. RsgA subfamily.</text>
</comment>
<comment type="subcellular location">
    <subcellularLocation>
        <location evidence="10">Cytoplasm</location>
    </subcellularLocation>
</comment>
<reference evidence="14 15" key="1">
    <citation type="submission" date="2024-02" db="EMBL/GenBank/DDBJ databases">
        <title>Complete sequences of two Paenibacillus sp. strains and one Lysinibacillus strain isolated from the environment on STAA medium highlight biotechnological potential.</title>
        <authorList>
            <person name="Attere S.A."/>
            <person name="Piche L.C."/>
            <person name="Intertaglia L."/>
            <person name="Lami R."/>
            <person name="Charette S.J."/>
            <person name="Vincent A.T."/>
        </authorList>
    </citation>
    <scope>NUCLEOTIDE SEQUENCE [LARGE SCALE GENOMIC DNA]</scope>
    <source>
        <strain evidence="14 15">Y5S-7</strain>
    </source>
</reference>
<keyword evidence="1 10" id="KW-0963">Cytoplasm</keyword>
<evidence type="ECO:0000256" key="2">
    <source>
        <dbReference type="ARBA" id="ARBA00022517"/>
    </source>
</evidence>
<feature type="binding site" evidence="10">
    <location>
        <position position="311"/>
    </location>
    <ligand>
        <name>Zn(2+)</name>
        <dbReference type="ChEBI" id="CHEBI:29105"/>
    </ligand>
</feature>
<evidence type="ECO:0000256" key="9">
    <source>
        <dbReference type="ARBA" id="ARBA00023134"/>
    </source>
</evidence>
<feature type="domain" description="CP-type G" evidence="13">
    <location>
        <begin position="125"/>
        <end position="280"/>
    </location>
</feature>
<dbReference type="InterPro" id="IPR004881">
    <property type="entry name" value="Ribosome_biogen_GTPase_RsgA"/>
</dbReference>
<evidence type="ECO:0000256" key="10">
    <source>
        <dbReference type="HAMAP-Rule" id="MF_01820"/>
    </source>
</evidence>
<name>A0ABD8AZ39_PAEAM</name>
<dbReference type="EMBL" id="CP145892">
    <property type="protein sequence ID" value="WWP22848.1"/>
    <property type="molecule type" value="Genomic_DNA"/>
</dbReference>
<dbReference type="Pfam" id="PF03193">
    <property type="entry name" value="RsgA_GTPase"/>
    <property type="match status" value="1"/>
</dbReference>
<dbReference type="Gene3D" id="3.40.50.300">
    <property type="entry name" value="P-loop containing nucleotide triphosphate hydrolases"/>
    <property type="match status" value="1"/>
</dbReference>
<dbReference type="GO" id="GO:0005525">
    <property type="term" value="F:GTP binding"/>
    <property type="evidence" value="ECO:0007669"/>
    <property type="project" value="UniProtKB-UniRule"/>
</dbReference>
<dbReference type="EC" id="3.6.1.-" evidence="10"/>
<comment type="function">
    <text evidence="10">One of several proteins that assist in the late maturation steps of the functional core of the 30S ribosomal subunit. Helps release RbfA from mature subunits. May play a role in the assembly of ribosomal proteins into the subunit. Circularly permuted GTPase that catalyzes slow GTP hydrolysis, GTPase activity is stimulated by the 30S ribosomal subunit.</text>
</comment>
<evidence type="ECO:0000256" key="3">
    <source>
        <dbReference type="ARBA" id="ARBA00022723"/>
    </source>
</evidence>
<keyword evidence="9 10" id="KW-0342">GTP-binding</keyword>
<dbReference type="InterPro" id="IPR030378">
    <property type="entry name" value="G_CP_dom"/>
</dbReference>
<accession>A0ABD8AZ39</accession>
<dbReference type="GO" id="GO:0003924">
    <property type="term" value="F:GTPase activity"/>
    <property type="evidence" value="ECO:0007669"/>
    <property type="project" value="UniProtKB-UniRule"/>
</dbReference>
<keyword evidence="7 10" id="KW-0862">Zinc</keyword>
<protein>
    <recommendedName>
        <fullName evidence="10">Small ribosomal subunit biogenesis GTPase RsgA</fullName>
        <ecNumber evidence="10">3.6.1.-</ecNumber>
    </recommendedName>
</protein>
<evidence type="ECO:0000256" key="6">
    <source>
        <dbReference type="ARBA" id="ARBA00022801"/>
    </source>
</evidence>
<dbReference type="PROSITE" id="PS50936">
    <property type="entry name" value="ENGC_GTPASE"/>
    <property type="match status" value="1"/>
</dbReference>
<dbReference type="GO" id="GO:0042274">
    <property type="term" value="P:ribosomal small subunit biogenesis"/>
    <property type="evidence" value="ECO:0007669"/>
    <property type="project" value="UniProtKB-UniRule"/>
</dbReference>
<comment type="subunit">
    <text evidence="10">Monomer. Associates with 30S ribosomal subunit, binds 16S rRNA.</text>
</comment>
<dbReference type="HAMAP" id="MF_01820">
    <property type="entry name" value="GTPase_RsgA"/>
    <property type="match status" value="1"/>
</dbReference>
<organism evidence="14 15">
    <name type="scientific">Paenibacillus amylolyticus</name>
    <dbReference type="NCBI Taxonomy" id="1451"/>
    <lineage>
        <taxon>Bacteria</taxon>
        <taxon>Bacillati</taxon>
        <taxon>Bacillota</taxon>
        <taxon>Bacilli</taxon>
        <taxon>Bacillales</taxon>
        <taxon>Paenibacillaceae</taxon>
        <taxon>Paenibacillus</taxon>
    </lineage>
</organism>
<evidence type="ECO:0000313" key="15">
    <source>
        <dbReference type="Proteomes" id="UP001364764"/>
    </source>
</evidence>
<comment type="cofactor">
    <cofactor evidence="10">
        <name>Zn(2+)</name>
        <dbReference type="ChEBI" id="CHEBI:29105"/>
    </cofactor>
    <text evidence="10">Binds 1 zinc ion per subunit.</text>
</comment>
<dbReference type="SUPFAM" id="SSF52540">
    <property type="entry name" value="P-loop containing nucleoside triphosphate hydrolases"/>
    <property type="match status" value="1"/>
</dbReference>
<feature type="binding site" evidence="10">
    <location>
        <position position="304"/>
    </location>
    <ligand>
        <name>Zn(2+)</name>
        <dbReference type="ChEBI" id="CHEBI:29105"/>
    </ligand>
</feature>
<evidence type="ECO:0000256" key="8">
    <source>
        <dbReference type="ARBA" id="ARBA00022884"/>
    </source>
</evidence>
<gene>
    <name evidence="10 14" type="primary">rsgA</name>
    <name evidence="14" type="ORF">V6668_11945</name>
</gene>
<evidence type="ECO:0000259" key="13">
    <source>
        <dbReference type="PROSITE" id="PS51721"/>
    </source>
</evidence>
<evidence type="ECO:0000256" key="11">
    <source>
        <dbReference type="SAM" id="MobiDB-lite"/>
    </source>
</evidence>
<evidence type="ECO:0000256" key="4">
    <source>
        <dbReference type="ARBA" id="ARBA00022730"/>
    </source>
</evidence>
<sequence>MFTRLERSKQLILGGIFILDNHIEKYGWSAKWQELWQETGMEEQEKKPARIIADHGHLQRLITEEGECWGRISGRMRHDSLETSLAPVVGDWVAITGQSGEEAIIHNLVPRRSRVSRQAAGPVTKEQLIAANVDTLLIVAALNHDFNLRRLERYVMMAWNGGVRPVIVLSKSDLCNNVEEQIRSVEGIAPGVEVLAISAVEGQGKSLLERYLQPGLTVALTGSSGSGKSTLVNWMMGEDVQLTQSVREGDSRGRHTTTHREMFVLPQGAVLIDTPGMRELNLWDEGNDGLSHAFGEIEELAATCRFLDCSHTREAGCAVKEAIQDGSLDEKRLNNYLKMQKELQYQQRKEEVASRRRTASSKPANSRKPKHSRSVKEWEEA</sequence>
<dbReference type="GO" id="GO:0005737">
    <property type="term" value="C:cytoplasm"/>
    <property type="evidence" value="ECO:0007669"/>
    <property type="project" value="UniProtKB-SubCell"/>
</dbReference>
<feature type="binding site" evidence="10">
    <location>
        <position position="317"/>
    </location>
    <ligand>
        <name>Zn(2+)</name>
        <dbReference type="ChEBI" id="CHEBI:29105"/>
    </ligand>
</feature>
<dbReference type="PANTHER" id="PTHR32120:SF10">
    <property type="entry name" value="SMALL RIBOSOMAL SUBUNIT BIOGENESIS GTPASE RSGA"/>
    <property type="match status" value="1"/>
</dbReference>
<feature type="binding site" evidence="10">
    <location>
        <begin position="222"/>
        <end position="230"/>
    </location>
    <ligand>
        <name>GTP</name>
        <dbReference type="ChEBI" id="CHEBI:37565"/>
    </ligand>
</feature>
<feature type="domain" description="EngC GTPase" evidence="12">
    <location>
        <begin position="131"/>
        <end position="278"/>
    </location>
</feature>
<dbReference type="PANTHER" id="PTHR32120">
    <property type="entry name" value="SMALL RIBOSOMAL SUBUNIT BIOGENESIS GTPASE RSGA"/>
    <property type="match status" value="1"/>
</dbReference>
<evidence type="ECO:0000256" key="7">
    <source>
        <dbReference type="ARBA" id="ARBA00022833"/>
    </source>
</evidence>
<feature type="compositionally biased region" description="Basic residues" evidence="11">
    <location>
        <begin position="355"/>
        <end position="373"/>
    </location>
</feature>
<dbReference type="CDD" id="cd01854">
    <property type="entry name" value="YjeQ_EngC"/>
    <property type="match status" value="1"/>
</dbReference>
<dbReference type="GO" id="GO:0046872">
    <property type="term" value="F:metal ion binding"/>
    <property type="evidence" value="ECO:0007669"/>
    <property type="project" value="UniProtKB-KW"/>
</dbReference>
<keyword evidence="2 10" id="KW-0690">Ribosome biogenesis</keyword>